<dbReference type="SUPFAM" id="SSF54637">
    <property type="entry name" value="Thioesterase/thiol ester dehydrase-isomerase"/>
    <property type="match status" value="1"/>
</dbReference>
<organism evidence="1 2">
    <name type="scientific">Deinococcus aerophilus</name>
    <dbReference type="NCBI Taxonomy" id="522488"/>
    <lineage>
        <taxon>Bacteria</taxon>
        <taxon>Thermotogati</taxon>
        <taxon>Deinococcota</taxon>
        <taxon>Deinococci</taxon>
        <taxon>Deinococcales</taxon>
        <taxon>Deinococcaceae</taxon>
        <taxon>Deinococcus</taxon>
    </lineage>
</organism>
<proteinExistence type="predicted"/>
<sequence>MFDHFPGGFMLTSPVYRAIAPETALSRHLSTDRLLARICVRPPYFALSDLSAEAGRLNATARAELPRSQELGPIQGAELSRHAAIAGLCAAALAQADDQRRYYLAQKAQYTGFLNDAPYGSVITLQAELLNLSKREATARIEAFAGGKPLAVVEVEYTILTDSAFSRLFRSRARPEFSAEGLGRMPALPDGTIQRDGPRWIRRIGEVPVQACAGHFDRYPAMPVAILMGQLSQLAGLSLGGDQAFFIPHAEVVAHDFCWAGESATFEVEETSAQAANHVFACQAEAAGRTVGQMQLTLSRR</sequence>
<gene>
    <name evidence="1" type="ORF">GCM10010841_04540</name>
</gene>
<reference evidence="2" key="1">
    <citation type="journal article" date="2019" name="Int. J. Syst. Evol. Microbiol.">
        <title>The Global Catalogue of Microorganisms (GCM) 10K type strain sequencing project: providing services to taxonomists for standard genome sequencing and annotation.</title>
        <authorList>
            <consortium name="The Broad Institute Genomics Platform"/>
            <consortium name="The Broad Institute Genome Sequencing Center for Infectious Disease"/>
            <person name="Wu L."/>
            <person name="Ma J."/>
        </authorList>
    </citation>
    <scope>NUCLEOTIDE SEQUENCE [LARGE SCALE GENOMIC DNA]</scope>
    <source>
        <strain evidence="2">JCM 15443</strain>
    </source>
</reference>
<dbReference type="Gene3D" id="3.10.129.10">
    <property type="entry name" value="Hotdog Thioesterase"/>
    <property type="match status" value="1"/>
</dbReference>
<dbReference type="InterPro" id="IPR029069">
    <property type="entry name" value="HotDog_dom_sf"/>
</dbReference>
<protein>
    <submittedName>
        <fullName evidence="1">Uncharacterized protein</fullName>
    </submittedName>
</protein>
<dbReference type="Proteomes" id="UP000661918">
    <property type="component" value="Unassembled WGS sequence"/>
</dbReference>
<keyword evidence="2" id="KW-1185">Reference proteome</keyword>
<comment type="caution">
    <text evidence="1">The sequence shown here is derived from an EMBL/GenBank/DDBJ whole genome shotgun (WGS) entry which is preliminary data.</text>
</comment>
<name>A0ABQ2GK66_9DEIO</name>
<dbReference type="EMBL" id="BMOM01000002">
    <property type="protein sequence ID" value="GGL99105.1"/>
    <property type="molecule type" value="Genomic_DNA"/>
</dbReference>
<evidence type="ECO:0000313" key="1">
    <source>
        <dbReference type="EMBL" id="GGL99105.1"/>
    </source>
</evidence>
<accession>A0ABQ2GK66</accession>
<evidence type="ECO:0000313" key="2">
    <source>
        <dbReference type="Proteomes" id="UP000661918"/>
    </source>
</evidence>